<dbReference type="SUPFAM" id="SSF53335">
    <property type="entry name" value="S-adenosyl-L-methionine-dependent methyltransferases"/>
    <property type="match status" value="1"/>
</dbReference>
<dbReference type="InterPro" id="IPR004398">
    <property type="entry name" value="RNA_MeTrfase_RsmD"/>
</dbReference>
<dbReference type="Pfam" id="PF03602">
    <property type="entry name" value="Cons_hypoth95"/>
    <property type="match status" value="1"/>
</dbReference>
<comment type="caution">
    <text evidence="3">The sequence shown here is derived from an EMBL/GenBank/DDBJ whole genome shotgun (WGS) entry which is preliminary data.</text>
</comment>
<evidence type="ECO:0000313" key="4">
    <source>
        <dbReference type="EMBL" id="PJF42799.1"/>
    </source>
</evidence>
<dbReference type="GO" id="GO:0008168">
    <property type="term" value="F:methyltransferase activity"/>
    <property type="evidence" value="ECO:0007669"/>
    <property type="project" value="UniProtKB-KW"/>
</dbReference>
<dbReference type="Gene3D" id="3.40.50.150">
    <property type="entry name" value="Vaccinia Virus protein VP39"/>
    <property type="match status" value="1"/>
</dbReference>
<dbReference type="CDD" id="cd02440">
    <property type="entry name" value="AdoMet_MTases"/>
    <property type="match status" value="1"/>
</dbReference>
<dbReference type="PIRSF" id="PIRSF004553">
    <property type="entry name" value="CHP00095"/>
    <property type="match status" value="1"/>
</dbReference>
<evidence type="ECO:0000313" key="5">
    <source>
        <dbReference type="Proteomes" id="UP000228947"/>
    </source>
</evidence>
<evidence type="ECO:0000256" key="1">
    <source>
        <dbReference type="ARBA" id="ARBA00022603"/>
    </source>
</evidence>
<dbReference type="InterPro" id="IPR029063">
    <property type="entry name" value="SAM-dependent_MTases_sf"/>
</dbReference>
<reference evidence="5 6" key="1">
    <citation type="submission" date="2017-11" db="EMBL/GenBank/DDBJ databases">
        <title>Evolution of Phototrophy in the Chloroflexi Phylum Driven by Horizontal Gene Transfer.</title>
        <authorList>
            <person name="Ward L.M."/>
            <person name="Hemp J."/>
            <person name="Shih P.M."/>
            <person name="Mcglynn S.E."/>
            <person name="Fischer W."/>
        </authorList>
    </citation>
    <scope>NUCLEOTIDE SEQUENCE [LARGE SCALE GENOMIC DNA]</scope>
    <source>
        <strain evidence="4">CP1_1M</strain>
        <strain evidence="3">JP3_13</strain>
    </source>
</reference>
<protein>
    <submittedName>
        <fullName evidence="3">16S rRNA (Guanine(966)-N(2))-methyltransferase RsmD</fullName>
    </submittedName>
</protein>
<dbReference type="AlphaFoldDB" id="A0A2M8PDU2"/>
<dbReference type="EMBL" id="PGTM01000118">
    <property type="protein sequence ID" value="PJF35717.1"/>
    <property type="molecule type" value="Genomic_DNA"/>
</dbReference>
<keyword evidence="1 3" id="KW-0489">Methyltransferase</keyword>
<evidence type="ECO:0000256" key="2">
    <source>
        <dbReference type="ARBA" id="ARBA00022679"/>
    </source>
</evidence>
<proteinExistence type="predicted"/>
<name>A0A2M8PDU2_9CHLR</name>
<dbReference type="GO" id="GO:0031167">
    <property type="term" value="P:rRNA methylation"/>
    <property type="evidence" value="ECO:0007669"/>
    <property type="project" value="InterPro"/>
</dbReference>
<organism evidence="3 6">
    <name type="scientific">Candidatus Thermofonsia Clade 1 bacterium</name>
    <dbReference type="NCBI Taxonomy" id="2364210"/>
    <lineage>
        <taxon>Bacteria</taxon>
        <taxon>Bacillati</taxon>
        <taxon>Chloroflexota</taxon>
        <taxon>Candidatus Thermofontia</taxon>
        <taxon>Candidatus Thermofonsia Clade 1</taxon>
    </lineage>
</organism>
<keyword evidence="2 3" id="KW-0808">Transferase</keyword>
<dbReference type="EMBL" id="PGTL01000008">
    <property type="protein sequence ID" value="PJF42799.1"/>
    <property type="molecule type" value="Genomic_DNA"/>
</dbReference>
<dbReference type="PANTHER" id="PTHR43542:SF1">
    <property type="entry name" value="METHYLTRANSFERASE"/>
    <property type="match status" value="1"/>
</dbReference>
<dbReference type="NCBIfam" id="TIGR00095">
    <property type="entry name" value="16S rRNA (guanine(966)-N(2))-methyltransferase RsmD"/>
    <property type="match status" value="1"/>
</dbReference>
<evidence type="ECO:0000313" key="3">
    <source>
        <dbReference type="EMBL" id="PJF35717.1"/>
    </source>
</evidence>
<sequence length="186" mass="20803">MPIRVIGGIAKGRKLKPVPGEGTRPIMDRVKEALFSIIGDRVLEASFLDLYAGTGSVGIEALSRGAAHATFVEKSGIAVQTIKANLLHVGLDGFAEVLRADVRDYLRVEPSDCFELIYIAPPQYRGLWLETLRLLDDNIEYLCPDGWAIVQIDPQERQAVDLKNLRAIDERKYGNTLLWFFERFSA</sequence>
<dbReference type="PANTHER" id="PTHR43542">
    <property type="entry name" value="METHYLTRANSFERASE"/>
    <property type="match status" value="1"/>
</dbReference>
<dbReference type="Proteomes" id="UP000228947">
    <property type="component" value="Unassembled WGS sequence"/>
</dbReference>
<dbReference type="Proteomes" id="UP000229681">
    <property type="component" value="Unassembled WGS sequence"/>
</dbReference>
<accession>A0A2M8PDU2</accession>
<gene>
    <name evidence="3" type="primary">rsmD</name>
    <name evidence="3" type="ORF">CUN49_09125</name>
    <name evidence="4" type="ORF">CUN50_02590</name>
</gene>
<evidence type="ECO:0000313" key="6">
    <source>
        <dbReference type="Proteomes" id="UP000229681"/>
    </source>
</evidence>